<keyword evidence="9" id="KW-0645">Protease</keyword>
<accession>A0A2M7BPJ0</accession>
<evidence type="ECO:0000256" key="6">
    <source>
        <dbReference type="ARBA" id="ARBA00022989"/>
    </source>
</evidence>
<evidence type="ECO:0000256" key="8">
    <source>
        <dbReference type="RuleBase" id="RU003793"/>
    </source>
</evidence>
<keyword evidence="3" id="KW-1003">Cell membrane</keyword>
<feature type="domain" description="Prepilin type IV endopeptidase peptidase" evidence="11">
    <location>
        <begin position="126"/>
        <end position="231"/>
    </location>
</feature>
<dbReference type="EMBL" id="PEVB01000068">
    <property type="protein sequence ID" value="PIV07418.1"/>
    <property type="molecule type" value="Genomic_DNA"/>
</dbReference>
<feature type="transmembrane region" description="Helical" evidence="10">
    <location>
        <begin position="122"/>
        <end position="141"/>
    </location>
</feature>
<gene>
    <name evidence="13" type="ORF">COS53_02470</name>
</gene>
<dbReference type="PANTHER" id="PTHR30487">
    <property type="entry name" value="TYPE 4 PREPILIN-LIKE PROTEINS LEADER PEPTIDE-PROCESSING ENZYME"/>
    <property type="match status" value="1"/>
</dbReference>
<dbReference type="GO" id="GO:0004190">
    <property type="term" value="F:aspartic-type endopeptidase activity"/>
    <property type="evidence" value="ECO:0007669"/>
    <property type="project" value="UniProtKB-EC"/>
</dbReference>
<reference evidence="14" key="1">
    <citation type="submission" date="2017-09" db="EMBL/GenBank/DDBJ databases">
        <title>Depth-based differentiation of microbial function through sediment-hosted aquifers and enrichment of novel symbionts in the deep terrestrial subsurface.</title>
        <authorList>
            <person name="Probst A.J."/>
            <person name="Ladd B."/>
            <person name="Jarett J.K."/>
            <person name="Geller-Mcgrath D.E."/>
            <person name="Sieber C.M.K."/>
            <person name="Emerson J.B."/>
            <person name="Anantharaman K."/>
            <person name="Thomas B.C."/>
            <person name="Malmstrom R."/>
            <person name="Stieglmeier M."/>
            <person name="Klingl A."/>
            <person name="Woyke T."/>
            <person name="Ryan C.M."/>
            <person name="Banfield J.F."/>
        </authorList>
    </citation>
    <scope>NUCLEOTIDE SEQUENCE [LARGE SCALE GENOMIC DNA]</scope>
</reference>
<proteinExistence type="inferred from homology"/>
<feature type="transmembrane region" description="Helical" evidence="10">
    <location>
        <begin position="218"/>
        <end position="236"/>
    </location>
</feature>
<comment type="similarity">
    <text evidence="2 8">Belongs to the peptidase A24 family.</text>
</comment>
<name>A0A2M7BPJ0_9BACT</name>
<comment type="function">
    <text evidence="9">Plays an essential role in type IV pili and type II pseudopili formation by proteolytically removing the leader sequence from substrate proteins and subsequently monomethylating the alpha-amino group of the newly exposed N-terminal phenylalanine.</text>
</comment>
<feature type="domain" description="Prepilin peptidase A24 N-terminal" evidence="12">
    <location>
        <begin position="12"/>
        <end position="111"/>
    </location>
</feature>
<evidence type="ECO:0000256" key="10">
    <source>
        <dbReference type="SAM" id="Phobius"/>
    </source>
</evidence>
<evidence type="ECO:0000259" key="11">
    <source>
        <dbReference type="Pfam" id="PF01478"/>
    </source>
</evidence>
<feature type="transmembrane region" description="Helical" evidence="10">
    <location>
        <begin position="97"/>
        <end position="116"/>
    </location>
</feature>
<dbReference type="EC" id="3.4.23.43" evidence="9"/>
<dbReference type="PRINTS" id="PR00864">
    <property type="entry name" value="PREPILNPTASE"/>
</dbReference>
<dbReference type="InterPro" id="IPR010627">
    <property type="entry name" value="Prepilin_pept_A24_N"/>
</dbReference>
<comment type="subcellular location">
    <subcellularLocation>
        <location evidence="1">Cell inner membrane</location>
        <topology evidence="1">Multi-pass membrane protein</topology>
    </subcellularLocation>
    <subcellularLocation>
        <location evidence="9">Cell membrane</location>
        <topology evidence="9">Multi-pass membrane protein</topology>
    </subcellularLocation>
</comment>
<evidence type="ECO:0000313" key="13">
    <source>
        <dbReference type="EMBL" id="PIV07418.1"/>
    </source>
</evidence>
<evidence type="ECO:0000256" key="2">
    <source>
        <dbReference type="ARBA" id="ARBA00005801"/>
    </source>
</evidence>
<evidence type="ECO:0000259" key="12">
    <source>
        <dbReference type="Pfam" id="PF06750"/>
    </source>
</evidence>
<feature type="transmembrane region" description="Helical" evidence="10">
    <location>
        <begin position="6"/>
        <end position="29"/>
    </location>
</feature>
<organism evidence="13 14">
    <name type="scientific">Candidatus Shapirobacteria bacterium CG03_land_8_20_14_0_80_35_14</name>
    <dbReference type="NCBI Taxonomy" id="1974878"/>
    <lineage>
        <taxon>Bacteria</taxon>
        <taxon>Candidatus Shapironibacteriota</taxon>
    </lineage>
</organism>
<dbReference type="Proteomes" id="UP000229191">
    <property type="component" value="Unassembled WGS sequence"/>
</dbReference>
<evidence type="ECO:0000256" key="5">
    <source>
        <dbReference type="ARBA" id="ARBA00022692"/>
    </source>
</evidence>
<evidence type="ECO:0000256" key="7">
    <source>
        <dbReference type="ARBA" id="ARBA00023136"/>
    </source>
</evidence>
<dbReference type="EC" id="2.1.1.-" evidence="9"/>
<keyword evidence="9" id="KW-0808">Transferase</keyword>
<comment type="caution">
    <text evidence="13">The sequence shown here is derived from an EMBL/GenBank/DDBJ whole genome shotgun (WGS) entry which is preliminary data.</text>
</comment>
<sequence>MMEIYIRIIFFILGLCVGSFLNMAIFRVAKNYKLISKKQKTISKQITNNKLQITNKNRSYCDYCGRQLSWYENVPVLSWIVQKGQTRCCYNPLPWEYPIVEIIMGILFLLNFQFSIFNFQSILNYLIISLLMFSLVFDLKYMILPDRTNLMLVAGALVLWYARNYGDWSYIYSGLGSLLFFFILNRIKIRGSEAMGMGDVKYALFMGLFLGWPDIVVAIYFAFVVGAVVSIILLIIKKVKKENPIPFGPFLILGTVVAKIWGESIIKLIYNFQ</sequence>
<keyword evidence="9" id="KW-0511">Multifunctional enzyme</keyword>
<evidence type="ECO:0000256" key="3">
    <source>
        <dbReference type="ARBA" id="ARBA00022475"/>
    </source>
</evidence>
<feature type="transmembrane region" description="Helical" evidence="10">
    <location>
        <begin position="169"/>
        <end position="187"/>
    </location>
</feature>
<evidence type="ECO:0000256" key="9">
    <source>
        <dbReference type="RuleBase" id="RU003794"/>
    </source>
</evidence>
<dbReference type="GO" id="GO:0008168">
    <property type="term" value="F:methyltransferase activity"/>
    <property type="evidence" value="ECO:0007669"/>
    <property type="project" value="UniProtKB-KW"/>
</dbReference>
<dbReference type="Gene3D" id="1.20.120.1220">
    <property type="match status" value="1"/>
</dbReference>
<evidence type="ECO:0000313" key="14">
    <source>
        <dbReference type="Proteomes" id="UP000229191"/>
    </source>
</evidence>
<dbReference type="InterPro" id="IPR014032">
    <property type="entry name" value="Peptidase_A24A_bac"/>
</dbReference>
<dbReference type="InterPro" id="IPR050882">
    <property type="entry name" value="Prepilin_peptidase/N-MTase"/>
</dbReference>
<keyword evidence="6 10" id="KW-1133">Transmembrane helix</keyword>
<feature type="transmembrane region" description="Helical" evidence="10">
    <location>
        <begin position="248"/>
        <end position="270"/>
    </location>
</feature>
<protein>
    <recommendedName>
        <fullName evidence="9">Prepilin leader peptidase/N-methyltransferase</fullName>
        <ecNumber evidence="9">2.1.1.-</ecNumber>
        <ecNumber evidence="9">3.4.23.43</ecNumber>
    </recommendedName>
</protein>
<dbReference type="GO" id="GO:0005886">
    <property type="term" value="C:plasma membrane"/>
    <property type="evidence" value="ECO:0007669"/>
    <property type="project" value="UniProtKB-SubCell"/>
</dbReference>
<keyword evidence="9" id="KW-0489">Methyltransferase</keyword>
<dbReference type="GO" id="GO:0006465">
    <property type="term" value="P:signal peptide processing"/>
    <property type="evidence" value="ECO:0007669"/>
    <property type="project" value="TreeGrafter"/>
</dbReference>
<dbReference type="Pfam" id="PF06750">
    <property type="entry name" value="A24_N_bact"/>
    <property type="match status" value="1"/>
</dbReference>
<keyword evidence="7 10" id="KW-0472">Membrane</keyword>
<keyword evidence="9" id="KW-0378">Hydrolase</keyword>
<dbReference type="GO" id="GO:0032259">
    <property type="term" value="P:methylation"/>
    <property type="evidence" value="ECO:0007669"/>
    <property type="project" value="UniProtKB-KW"/>
</dbReference>
<comment type="catalytic activity">
    <reaction evidence="9">
        <text>Typically cleaves a -Gly-|-Phe- bond to release an N-terminal, basic peptide of 5-8 residues from type IV prepilin, and then N-methylates the new N-terminal amino group, the methyl donor being S-adenosyl-L-methionine.</text>
        <dbReference type="EC" id="3.4.23.43"/>
    </reaction>
</comment>
<evidence type="ECO:0000256" key="1">
    <source>
        <dbReference type="ARBA" id="ARBA00004429"/>
    </source>
</evidence>
<dbReference type="PANTHER" id="PTHR30487:SF0">
    <property type="entry name" value="PREPILIN LEADER PEPTIDASE_N-METHYLTRANSFERASE-RELATED"/>
    <property type="match status" value="1"/>
</dbReference>
<keyword evidence="4" id="KW-0997">Cell inner membrane</keyword>
<evidence type="ECO:0000256" key="4">
    <source>
        <dbReference type="ARBA" id="ARBA00022519"/>
    </source>
</evidence>
<dbReference type="AlphaFoldDB" id="A0A2M7BPJ0"/>
<keyword evidence="5 9" id="KW-0812">Transmembrane</keyword>
<dbReference type="Pfam" id="PF01478">
    <property type="entry name" value="Peptidase_A24"/>
    <property type="match status" value="1"/>
</dbReference>
<dbReference type="InterPro" id="IPR000045">
    <property type="entry name" value="Prepilin_IV_endopep_pep"/>
</dbReference>